<name>A0A8J3C4I2_9ACTN</name>
<gene>
    <name evidence="4" type="ORF">GCM10012284_60320</name>
</gene>
<keyword evidence="5" id="KW-1185">Reference proteome</keyword>
<dbReference type="Pfam" id="PF13349">
    <property type="entry name" value="DUF4097"/>
    <property type="match status" value="1"/>
</dbReference>
<proteinExistence type="predicted"/>
<dbReference type="InterPro" id="IPR025164">
    <property type="entry name" value="Toastrack_DUF4097"/>
</dbReference>
<keyword evidence="2" id="KW-0732">Signal</keyword>
<feature type="region of interest" description="Disordered" evidence="1">
    <location>
        <begin position="221"/>
        <end position="241"/>
    </location>
</feature>
<protein>
    <recommendedName>
        <fullName evidence="3">DUF4097 domain-containing protein</fullName>
    </recommendedName>
</protein>
<sequence>MTHARRAGTLTVVLAAAAAATLAGCDGGIGATLTYDDTEKTKVTEIVLTGGSGDVMIKTAAVDGTHIKRVVRNGEEPPPTYRLNGSVLTVDTACGGLCSVSYEIEAPTGVAVHGRLSSGEISLTGVGDTDVTVTSGNIRIRDATAPVRLAAHSGDIEVRGSTAATQVETTSGDVLASGVHAFRARSTSGDVQIDLAVPASVTAQANSGNVDLSVPTGRYAVRTSTGSGDAEVGSVTNDPTSPHVLTLSTSSGDVYVSQR</sequence>
<feature type="domain" description="DUF4097" evidence="3">
    <location>
        <begin position="115"/>
        <end position="256"/>
    </location>
</feature>
<evidence type="ECO:0000256" key="1">
    <source>
        <dbReference type="SAM" id="MobiDB-lite"/>
    </source>
</evidence>
<reference evidence="4" key="1">
    <citation type="journal article" date="2014" name="Int. J. Syst. Evol. Microbiol.">
        <title>Complete genome sequence of Corynebacterium casei LMG S-19264T (=DSM 44701T), isolated from a smear-ripened cheese.</title>
        <authorList>
            <consortium name="US DOE Joint Genome Institute (JGI-PGF)"/>
            <person name="Walter F."/>
            <person name="Albersmeier A."/>
            <person name="Kalinowski J."/>
            <person name="Ruckert C."/>
        </authorList>
    </citation>
    <scope>NUCLEOTIDE SEQUENCE</scope>
    <source>
        <strain evidence="4">CGMCC 4.7299</strain>
    </source>
</reference>
<evidence type="ECO:0000259" key="3">
    <source>
        <dbReference type="Pfam" id="PF13349"/>
    </source>
</evidence>
<dbReference type="Proteomes" id="UP000656042">
    <property type="component" value="Unassembled WGS sequence"/>
</dbReference>
<dbReference type="EMBL" id="BMMX01000057">
    <property type="protein sequence ID" value="GGL17674.1"/>
    <property type="molecule type" value="Genomic_DNA"/>
</dbReference>
<feature type="chain" id="PRO_5039262539" description="DUF4097 domain-containing protein" evidence="2">
    <location>
        <begin position="24"/>
        <end position="259"/>
    </location>
</feature>
<dbReference type="AlphaFoldDB" id="A0A8J3C4I2"/>
<evidence type="ECO:0000313" key="5">
    <source>
        <dbReference type="Proteomes" id="UP000656042"/>
    </source>
</evidence>
<dbReference type="PROSITE" id="PS51257">
    <property type="entry name" value="PROKAR_LIPOPROTEIN"/>
    <property type="match status" value="1"/>
</dbReference>
<reference evidence="4" key="2">
    <citation type="submission" date="2020-09" db="EMBL/GenBank/DDBJ databases">
        <authorList>
            <person name="Sun Q."/>
            <person name="Zhou Y."/>
        </authorList>
    </citation>
    <scope>NUCLEOTIDE SEQUENCE</scope>
    <source>
        <strain evidence="4">CGMCC 4.7299</strain>
    </source>
</reference>
<organism evidence="4 5">
    <name type="scientific">Mangrovihabitans endophyticus</name>
    <dbReference type="NCBI Taxonomy" id="1751298"/>
    <lineage>
        <taxon>Bacteria</taxon>
        <taxon>Bacillati</taxon>
        <taxon>Actinomycetota</taxon>
        <taxon>Actinomycetes</taxon>
        <taxon>Micromonosporales</taxon>
        <taxon>Micromonosporaceae</taxon>
        <taxon>Mangrovihabitans</taxon>
    </lineage>
</organism>
<feature type="signal peptide" evidence="2">
    <location>
        <begin position="1"/>
        <end position="23"/>
    </location>
</feature>
<evidence type="ECO:0000256" key="2">
    <source>
        <dbReference type="SAM" id="SignalP"/>
    </source>
</evidence>
<accession>A0A8J3C4I2</accession>
<comment type="caution">
    <text evidence="4">The sequence shown here is derived from an EMBL/GenBank/DDBJ whole genome shotgun (WGS) entry which is preliminary data.</text>
</comment>
<evidence type="ECO:0000313" key="4">
    <source>
        <dbReference type="EMBL" id="GGL17674.1"/>
    </source>
</evidence>